<accession>A0A1Q8CSE0</accession>
<proteinExistence type="predicted"/>
<dbReference type="InterPro" id="IPR016032">
    <property type="entry name" value="Sig_transdc_resp-reg_C-effctor"/>
</dbReference>
<dbReference type="GO" id="GO:0003677">
    <property type="term" value="F:DNA binding"/>
    <property type="evidence" value="ECO:0007669"/>
    <property type="project" value="UniProtKB-KW"/>
</dbReference>
<keyword evidence="3" id="KW-0804">Transcription</keyword>
<protein>
    <recommendedName>
        <fullName evidence="4">HTH luxR-type domain-containing protein</fullName>
    </recommendedName>
</protein>
<evidence type="ECO:0000256" key="1">
    <source>
        <dbReference type="ARBA" id="ARBA00023015"/>
    </source>
</evidence>
<dbReference type="InterPro" id="IPR036388">
    <property type="entry name" value="WH-like_DNA-bd_sf"/>
</dbReference>
<dbReference type="STRING" id="1912961.BU204_12745"/>
<reference evidence="5 6" key="1">
    <citation type="submission" date="2016-12" db="EMBL/GenBank/DDBJ databases">
        <title>The draft genome sequence of Actinophytocola sp. 11-183.</title>
        <authorList>
            <person name="Wang W."/>
            <person name="Yuan L."/>
        </authorList>
    </citation>
    <scope>NUCLEOTIDE SEQUENCE [LARGE SCALE GENOMIC DNA]</scope>
    <source>
        <strain evidence="5 6">11-183</strain>
    </source>
</reference>
<keyword evidence="1" id="KW-0805">Transcription regulation</keyword>
<dbReference type="AlphaFoldDB" id="A0A1Q8CSE0"/>
<dbReference type="PRINTS" id="PR00038">
    <property type="entry name" value="HTHLUXR"/>
</dbReference>
<evidence type="ECO:0000313" key="5">
    <source>
        <dbReference type="EMBL" id="OLF17250.1"/>
    </source>
</evidence>
<feature type="domain" description="HTH luxR-type" evidence="4">
    <location>
        <begin position="152"/>
        <end position="217"/>
    </location>
</feature>
<evidence type="ECO:0000256" key="2">
    <source>
        <dbReference type="ARBA" id="ARBA00023125"/>
    </source>
</evidence>
<dbReference type="Gene3D" id="1.10.10.10">
    <property type="entry name" value="Winged helix-like DNA-binding domain superfamily/Winged helix DNA-binding domain"/>
    <property type="match status" value="1"/>
</dbReference>
<name>A0A1Q8CSE0_9PSEU</name>
<dbReference type="CDD" id="cd06170">
    <property type="entry name" value="LuxR_C_like"/>
    <property type="match status" value="1"/>
</dbReference>
<keyword evidence="6" id="KW-1185">Reference proteome</keyword>
<dbReference type="SMART" id="SM00421">
    <property type="entry name" value="HTH_LUXR"/>
    <property type="match status" value="1"/>
</dbReference>
<dbReference type="PANTHER" id="PTHR44688:SF16">
    <property type="entry name" value="DNA-BINDING TRANSCRIPTIONAL ACTIVATOR DEVR_DOSR"/>
    <property type="match status" value="1"/>
</dbReference>
<dbReference type="InterPro" id="IPR000792">
    <property type="entry name" value="Tscrpt_reg_LuxR_C"/>
</dbReference>
<evidence type="ECO:0000259" key="4">
    <source>
        <dbReference type="PROSITE" id="PS50043"/>
    </source>
</evidence>
<evidence type="ECO:0000313" key="6">
    <source>
        <dbReference type="Proteomes" id="UP000185596"/>
    </source>
</evidence>
<dbReference type="EMBL" id="MSIE01000019">
    <property type="protein sequence ID" value="OLF17250.1"/>
    <property type="molecule type" value="Genomic_DNA"/>
</dbReference>
<organism evidence="5 6">
    <name type="scientific">Actinophytocola xanthii</name>
    <dbReference type="NCBI Taxonomy" id="1912961"/>
    <lineage>
        <taxon>Bacteria</taxon>
        <taxon>Bacillati</taxon>
        <taxon>Actinomycetota</taxon>
        <taxon>Actinomycetes</taxon>
        <taxon>Pseudonocardiales</taxon>
        <taxon>Pseudonocardiaceae</taxon>
    </lineage>
</organism>
<dbReference type="Pfam" id="PF00196">
    <property type="entry name" value="GerE"/>
    <property type="match status" value="1"/>
</dbReference>
<dbReference type="Proteomes" id="UP000185596">
    <property type="component" value="Unassembled WGS sequence"/>
</dbReference>
<sequence>MVTGADFATGRHRSPTVGVEIKNALLRSGIERILGGMGIIPRIRCLTDPGRGDDRDRVLIVLLSEVDEDRAVRVRAAQEAGAKVLFLLSGDGDVAELSRVGRLGTPGTGFLAIDNLDEHALLDTVARMEQDEVAIPGELASGLLSLAGRREAAPPRPRLTPRETEALALMVEGLSNKQMARRLGISEHGAKRLVANILAKLDCGNRTLAVARALREGLHHKQH</sequence>
<dbReference type="RefSeq" id="WP_075125849.1">
    <property type="nucleotide sequence ID" value="NZ_MSIE01000019.1"/>
</dbReference>
<evidence type="ECO:0000256" key="3">
    <source>
        <dbReference type="ARBA" id="ARBA00023163"/>
    </source>
</evidence>
<keyword evidence="2" id="KW-0238">DNA-binding</keyword>
<dbReference type="GO" id="GO:0006355">
    <property type="term" value="P:regulation of DNA-templated transcription"/>
    <property type="evidence" value="ECO:0007669"/>
    <property type="project" value="InterPro"/>
</dbReference>
<dbReference type="PROSITE" id="PS50043">
    <property type="entry name" value="HTH_LUXR_2"/>
    <property type="match status" value="1"/>
</dbReference>
<gene>
    <name evidence="5" type="ORF">BU204_12745</name>
</gene>
<dbReference type="SUPFAM" id="SSF46894">
    <property type="entry name" value="C-terminal effector domain of the bipartite response regulators"/>
    <property type="match status" value="1"/>
</dbReference>
<comment type="caution">
    <text evidence="5">The sequence shown here is derived from an EMBL/GenBank/DDBJ whole genome shotgun (WGS) entry which is preliminary data.</text>
</comment>
<dbReference type="PANTHER" id="PTHR44688">
    <property type="entry name" value="DNA-BINDING TRANSCRIPTIONAL ACTIVATOR DEVR_DOSR"/>
    <property type="match status" value="1"/>
</dbReference>